<accession>A0A382A2V8</accession>
<evidence type="ECO:0000256" key="1">
    <source>
        <dbReference type="ARBA" id="ARBA00010638"/>
    </source>
</evidence>
<dbReference type="GO" id="GO:0035999">
    <property type="term" value="P:tetrahydrofolate interconversion"/>
    <property type="evidence" value="ECO:0007669"/>
    <property type="project" value="TreeGrafter"/>
</dbReference>
<dbReference type="Pfam" id="PF01812">
    <property type="entry name" value="5-FTHF_cyc-lig"/>
    <property type="match status" value="1"/>
</dbReference>
<dbReference type="GO" id="GO:0009396">
    <property type="term" value="P:folic acid-containing compound biosynthetic process"/>
    <property type="evidence" value="ECO:0007669"/>
    <property type="project" value="TreeGrafter"/>
</dbReference>
<reference evidence="4" key="1">
    <citation type="submission" date="2018-05" db="EMBL/GenBank/DDBJ databases">
        <authorList>
            <person name="Lanie J.A."/>
            <person name="Ng W.-L."/>
            <person name="Kazmierczak K.M."/>
            <person name="Andrzejewski T.M."/>
            <person name="Davidsen T.M."/>
            <person name="Wayne K.J."/>
            <person name="Tettelin H."/>
            <person name="Glass J.I."/>
            <person name="Rusch D."/>
            <person name="Podicherti R."/>
            <person name="Tsui H.-C.T."/>
            <person name="Winkler M.E."/>
        </authorList>
    </citation>
    <scope>NUCLEOTIDE SEQUENCE</scope>
</reference>
<name>A0A382A2V8_9ZZZZ</name>
<dbReference type="InterPro" id="IPR002698">
    <property type="entry name" value="FTHF_cligase"/>
</dbReference>
<dbReference type="InterPro" id="IPR037171">
    <property type="entry name" value="NagB/RpiA_transferase-like"/>
</dbReference>
<feature type="non-terminal residue" evidence="4">
    <location>
        <position position="1"/>
    </location>
</feature>
<sequence length="242" mass="27593">VALRRSGLNREACNYHGVPHFLLWFESNCSRRHMWGALSLLSLNISVNKKPSATDIRKQLRVMIRAERRSLSPGERALADKSLIQRLKNFPAFRRAKRIGIYLAFDGEPELSRLIAASCSQKFFAPILLNRGLAFSRFNKNSVTKTNRFGVPEPILRNYAEPDSLDLILTPLVAFNDKGVRLGLGGGHYDRCFGFLETHSWRSRPILLGIGYEFQRVSSIQAEKWDVRLWGAATELAMRRFS</sequence>
<dbReference type="PANTHER" id="PTHR23407">
    <property type="entry name" value="ATPASE INHIBITOR/5-FORMYLTETRAHYDROFOLATE CYCLO-LIGASE"/>
    <property type="match status" value="1"/>
</dbReference>
<dbReference type="AlphaFoldDB" id="A0A382A2V8"/>
<organism evidence="4">
    <name type="scientific">marine metagenome</name>
    <dbReference type="NCBI Taxonomy" id="408172"/>
    <lineage>
        <taxon>unclassified sequences</taxon>
        <taxon>metagenomes</taxon>
        <taxon>ecological metagenomes</taxon>
    </lineage>
</organism>
<gene>
    <name evidence="4" type="ORF">METZ01_LOCUS148729</name>
</gene>
<dbReference type="SUPFAM" id="SSF100950">
    <property type="entry name" value="NagB/RpiA/CoA transferase-like"/>
    <property type="match status" value="1"/>
</dbReference>
<evidence type="ECO:0000256" key="3">
    <source>
        <dbReference type="ARBA" id="ARBA00022840"/>
    </source>
</evidence>
<dbReference type="NCBIfam" id="TIGR02727">
    <property type="entry name" value="MTHFS_bact"/>
    <property type="match status" value="1"/>
</dbReference>
<keyword evidence="2" id="KW-0547">Nucleotide-binding</keyword>
<dbReference type="PANTHER" id="PTHR23407:SF1">
    <property type="entry name" value="5-FORMYLTETRAHYDROFOLATE CYCLO-LIGASE"/>
    <property type="match status" value="1"/>
</dbReference>
<dbReference type="EMBL" id="UINC01023697">
    <property type="protein sequence ID" value="SVA95875.1"/>
    <property type="molecule type" value="Genomic_DNA"/>
</dbReference>
<dbReference type="InterPro" id="IPR024185">
    <property type="entry name" value="FTHF_cligase-like_sf"/>
</dbReference>
<evidence type="ECO:0000313" key="4">
    <source>
        <dbReference type="EMBL" id="SVA95875.1"/>
    </source>
</evidence>
<protein>
    <recommendedName>
        <fullName evidence="5">5-formyltetrahydrofolate cyclo-ligase</fullName>
    </recommendedName>
</protein>
<dbReference type="GO" id="GO:0030272">
    <property type="term" value="F:5-formyltetrahydrofolate cyclo-ligase activity"/>
    <property type="evidence" value="ECO:0007669"/>
    <property type="project" value="TreeGrafter"/>
</dbReference>
<evidence type="ECO:0008006" key="5">
    <source>
        <dbReference type="Google" id="ProtNLM"/>
    </source>
</evidence>
<dbReference type="Gene3D" id="3.40.50.10420">
    <property type="entry name" value="NagB/RpiA/CoA transferase-like"/>
    <property type="match status" value="1"/>
</dbReference>
<comment type="similarity">
    <text evidence="1">Belongs to the 5-formyltetrahydrofolate cyclo-ligase family.</text>
</comment>
<evidence type="ECO:0000256" key="2">
    <source>
        <dbReference type="ARBA" id="ARBA00022741"/>
    </source>
</evidence>
<keyword evidence="3" id="KW-0067">ATP-binding</keyword>
<proteinExistence type="inferred from homology"/>
<dbReference type="GO" id="GO:0005524">
    <property type="term" value="F:ATP binding"/>
    <property type="evidence" value="ECO:0007669"/>
    <property type="project" value="UniProtKB-KW"/>
</dbReference>